<evidence type="ECO:0000256" key="4">
    <source>
        <dbReference type="ARBA" id="ARBA00022692"/>
    </source>
</evidence>
<dbReference type="Pfam" id="PF00528">
    <property type="entry name" value="BPD_transp_1"/>
    <property type="match status" value="1"/>
</dbReference>
<dbReference type="AlphaFoldDB" id="A0A1H3EV91"/>
<dbReference type="GO" id="GO:0005886">
    <property type="term" value="C:plasma membrane"/>
    <property type="evidence" value="ECO:0007669"/>
    <property type="project" value="UniProtKB-SubCell"/>
</dbReference>
<dbReference type="PANTHER" id="PTHR43386:SF1">
    <property type="entry name" value="D,D-DIPEPTIDE TRANSPORT SYSTEM PERMEASE PROTEIN DDPC-RELATED"/>
    <property type="match status" value="1"/>
</dbReference>
<name>A0A1H3EV91_9BURK</name>
<evidence type="ECO:0000256" key="5">
    <source>
        <dbReference type="ARBA" id="ARBA00022989"/>
    </source>
</evidence>
<protein>
    <submittedName>
        <fullName evidence="9">Peptide/nickel transport system permease protein</fullName>
    </submittedName>
</protein>
<evidence type="ECO:0000313" key="9">
    <source>
        <dbReference type="EMBL" id="SDX82008.1"/>
    </source>
</evidence>
<dbReference type="Gene3D" id="1.10.3720.10">
    <property type="entry name" value="MetI-like"/>
    <property type="match status" value="1"/>
</dbReference>
<dbReference type="PANTHER" id="PTHR43386">
    <property type="entry name" value="OLIGOPEPTIDE TRANSPORT SYSTEM PERMEASE PROTEIN APPC"/>
    <property type="match status" value="1"/>
</dbReference>
<evidence type="ECO:0000313" key="10">
    <source>
        <dbReference type="Proteomes" id="UP000183417"/>
    </source>
</evidence>
<dbReference type="SUPFAM" id="SSF161098">
    <property type="entry name" value="MetI-like"/>
    <property type="match status" value="1"/>
</dbReference>
<dbReference type="Proteomes" id="UP000183417">
    <property type="component" value="Unassembled WGS sequence"/>
</dbReference>
<organism evidence="9 10">
    <name type="scientific">Delftia lacustris</name>
    <dbReference type="NCBI Taxonomy" id="558537"/>
    <lineage>
        <taxon>Bacteria</taxon>
        <taxon>Pseudomonadati</taxon>
        <taxon>Pseudomonadota</taxon>
        <taxon>Betaproteobacteria</taxon>
        <taxon>Burkholderiales</taxon>
        <taxon>Comamonadaceae</taxon>
        <taxon>Delftia</taxon>
    </lineage>
</organism>
<feature type="domain" description="ABC transmembrane type-1" evidence="8">
    <location>
        <begin position="125"/>
        <end position="314"/>
    </location>
</feature>
<feature type="transmembrane region" description="Helical" evidence="7">
    <location>
        <begin position="246"/>
        <end position="271"/>
    </location>
</feature>
<keyword evidence="2 7" id="KW-0813">Transport</keyword>
<feature type="transmembrane region" description="Helical" evidence="7">
    <location>
        <begin position="164"/>
        <end position="183"/>
    </location>
</feature>
<feature type="transmembrane region" description="Helical" evidence="7">
    <location>
        <begin position="132"/>
        <end position="152"/>
    </location>
</feature>
<dbReference type="GO" id="GO:0055085">
    <property type="term" value="P:transmembrane transport"/>
    <property type="evidence" value="ECO:0007669"/>
    <property type="project" value="InterPro"/>
</dbReference>
<reference evidence="9 10" key="1">
    <citation type="submission" date="2016-10" db="EMBL/GenBank/DDBJ databases">
        <authorList>
            <person name="de Groot N.N."/>
        </authorList>
    </citation>
    <scope>NUCLEOTIDE SEQUENCE [LARGE SCALE GENOMIC DNA]</scope>
    <source>
        <strain evidence="9 10">LMG 24775</strain>
    </source>
</reference>
<dbReference type="InterPro" id="IPR050366">
    <property type="entry name" value="BP-dependent_transpt_permease"/>
</dbReference>
<dbReference type="GeneID" id="94695171"/>
<evidence type="ECO:0000256" key="3">
    <source>
        <dbReference type="ARBA" id="ARBA00022475"/>
    </source>
</evidence>
<evidence type="ECO:0000259" key="8">
    <source>
        <dbReference type="PROSITE" id="PS50928"/>
    </source>
</evidence>
<dbReference type="CDD" id="cd06261">
    <property type="entry name" value="TM_PBP2"/>
    <property type="match status" value="1"/>
</dbReference>
<sequence length="322" mass="32998">MNTAVSSALSPALDAQAAPATPTPIPIPIPTALPASSLAPAPAAPHRSFALPARLQSLKRLPPTLALAWLVIAVAALWALAPGWFAHQNPIAGQAGQQLLAPSAAHWLGTDALGRDLWARVVHGAVHSLSGAFVAVGVGLAVGTLIGLLAGATGGRTEDALMRLVDVLLAVPSLLLSLTIIIVLGFGTINAAIAVGVVSVASFARLVRSEVVRVRRSDYVEAAFGSGGRFAAVLWRHVLPNSLTSVIAMAALQFGSAILAISTLGFLGYGAPPPTPEWGLLIAEGRNYIATAWWLTTAPGLIVVAVVLAANRIATAFARRPA</sequence>
<keyword evidence="5 7" id="KW-1133">Transmembrane helix</keyword>
<gene>
    <name evidence="9" type="ORF">SAMN05421547_101360</name>
</gene>
<feature type="transmembrane region" description="Helical" evidence="7">
    <location>
        <begin position="189"/>
        <end position="207"/>
    </location>
</feature>
<dbReference type="InterPro" id="IPR035906">
    <property type="entry name" value="MetI-like_sf"/>
</dbReference>
<accession>A0A1H3EV91</accession>
<evidence type="ECO:0000256" key="1">
    <source>
        <dbReference type="ARBA" id="ARBA00004651"/>
    </source>
</evidence>
<dbReference type="RefSeq" id="WP_074920781.1">
    <property type="nucleotide sequence ID" value="NZ_CP141274.1"/>
</dbReference>
<feature type="transmembrane region" description="Helical" evidence="7">
    <location>
        <begin position="65"/>
        <end position="85"/>
    </location>
</feature>
<keyword evidence="3" id="KW-1003">Cell membrane</keyword>
<comment type="similarity">
    <text evidence="7">Belongs to the binding-protein-dependent transport system permease family.</text>
</comment>
<evidence type="ECO:0000256" key="6">
    <source>
        <dbReference type="ARBA" id="ARBA00023136"/>
    </source>
</evidence>
<dbReference type="PROSITE" id="PS50928">
    <property type="entry name" value="ABC_TM1"/>
    <property type="match status" value="1"/>
</dbReference>
<dbReference type="EMBL" id="FNPE01000001">
    <property type="protein sequence ID" value="SDX82008.1"/>
    <property type="molecule type" value="Genomic_DNA"/>
</dbReference>
<evidence type="ECO:0000256" key="2">
    <source>
        <dbReference type="ARBA" id="ARBA00022448"/>
    </source>
</evidence>
<comment type="subcellular location">
    <subcellularLocation>
        <location evidence="1 7">Cell membrane</location>
        <topology evidence="1 7">Multi-pass membrane protein</topology>
    </subcellularLocation>
</comment>
<keyword evidence="4 7" id="KW-0812">Transmembrane</keyword>
<evidence type="ECO:0000256" key="7">
    <source>
        <dbReference type="RuleBase" id="RU363032"/>
    </source>
</evidence>
<keyword evidence="6 7" id="KW-0472">Membrane</keyword>
<dbReference type="InterPro" id="IPR000515">
    <property type="entry name" value="MetI-like"/>
</dbReference>
<proteinExistence type="inferred from homology"/>
<feature type="transmembrane region" description="Helical" evidence="7">
    <location>
        <begin position="291"/>
        <end position="310"/>
    </location>
</feature>